<keyword evidence="8" id="KW-1185">Reference proteome</keyword>
<organism evidence="7 8">
    <name type="scientific">Methylobacterium oryzihabitans</name>
    <dbReference type="NCBI Taxonomy" id="2499852"/>
    <lineage>
        <taxon>Bacteria</taxon>
        <taxon>Pseudomonadati</taxon>
        <taxon>Pseudomonadota</taxon>
        <taxon>Alphaproteobacteria</taxon>
        <taxon>Hyphomicrobiales</taxon>
        <taxon>Methylobacteriaceae</taxon>
        <taxon>Methylobacterium</taxon>
    </lineage>
</organism>
<evidence type="ECO:0000259" key="6">
    <source>
        <dbReference type="Pfam" id="PF02897"/>
    </source>
</evidence>
<dbReference type="SUPFAM" id="SSF53474">
    <property type="entry name" value="alpha/beta-Hydrolases"/>
    <property type="match status" value="1"/>
</dbReference>
<dbReference type="PANTHER" id="PTHR11757">
    <property type="entry name" value="PROTEASE FAMILY S9A OLIGOPEPTIDASE"/>
    <property type="match status" value="1"/>
</dbReference>
<sequence>MTLLRPSASAPVAPARPAPFTVHGRTIADDYAWLKAANWKEVLKDPAALPAEIRTYLEQENAYAEAALAGTGSLRETLVAEMRGRIREDDGAVPETDGPFAYYTRYREGGQHPLVCRRDSAGIAGIAVADLGGAGETILIDGDREGEGLAFFSLAGAAHSDDHALLAWSADTKGSELYTIRVRDLATGTDRDETVVATSGEAVWSADGTAFWYVAVDENHRPAKVMLHRLGTPQSEDETVYTEPDSGFFVHIDQTQSGAFLTITASDHETAEVHLVDRARPGDRLRTVSAREPKLIYSVEHRGDELMILTNADGAEDFKIAVAPLADPGRARWRDLIPHRTGVMIRFQHVLARHLVRLELENARPRLIVREAETGAEHTVAFAEEAYSLGLSPGYEFDTDTIRFSYSSMTTPAETYDYDLATRERTLRKRQDVPSGHDPANYVTRRLFATAPDGESVPISLLHRRDLPLDGSAPLLLYGYGSYGSLMSAAFRTNPLSLVDRGFVYAIAHIRGGTEKGWRWYLDGKREKKPNTFSDFVACGRALAEAGYTRPGRIVAHGGSAGGMLMGAVANLAPELFAGIVADVPFVDVLNTMLDGELPLTPPEWPEWGNPGADPAAFETILSYSPYDNVRPVSYPAILALGGLTDPRVTYWEPAKWVARLRATMTGGGPVLLRINMEAGHGGAAGRFDRLEEVGLIYAFALAAVGLA</sequence>
<keyword evidence="4" id="KW-0720">Serine protease</keyword>
<keyword evidence="3" id="KW-0378">Hydrolase</keyword>
<evidence type="ECO:0000256" key="2">
    <source>
        <dbReference type="ARBA" id="ARBA00022670"/>
    </source>
</evidence>
<dbReference type="InterPro" id="IPR023302">
    <property type="entry name" value="Pept_S9A_N"/>
</dbReference>
<dbReference type="RefSeq" id="WP_127731829.1">
    <property type="nucleotide sequence ID" value="NZ_SACP01000019.1"/>
</dbReference>
<dbReference type="Gene3D" id="3.40.50.1820">
    <property type="entry name" value="alpha/beta hydrolase"/>
    <property type="match status" value="1"/>
</dbReference>
<dbReference type="GO" id="GO:0006508">
    <property type="term" value="P:proteolysis"/>
    <property type="evidence" value="ECO:0007669"/>
    <property type="project" value="UniProtKB-KW"/>
</dbReference>
<dbReference type="Proteomes" id="UP000286997">
    <property type="component" value="Unassembled WGS sequence"/>
</dbReference>
<dbReference type="InterPro" id="IPR051543">
    <property type="entry name" value="Serine_Peptidase_S9A"/>
</dbReference>
<keyword evidence="2" id="KW-0645">Protease</keyword>
<dbReference type="InterPro" id="IPR029058">
    <property type="entry name" value="AB_hydrolase_fold"/>
</dbReference>
<dbReference type="SUPFAM" id="SSF50993">
    <property type="entry name" value="Peptidase/esterase 'gauge' domain"/>
    <property type="match status" value="1"/>
</dbReference>
<dbReference type="GO" id="GO:0004252">
    <property type="term" value="F:serine-type endopeptidase activity"/>
    <property type="evidence" value="ECO:0007669"/>
    <property type="project" value="InterPro"/>
</dbReference>
<reference evidence="7 8" key="1">
    <citation type="submission" date="2019-01" db="EMBL/GenBank/DDBJ databases">
        <authorList>
            <person name="Chen W.-M."/>
        </authorList>
    </citation>
    <scope>NUCLEOTIDE SEQUENCE [LARGE SCALE GENOMIC DNA]</scope>
    <source>
        <strain evidence="7 8">TER-1</strain>
    </source>
</reference>
<dbReference type="InterPro" id="IPR001375">
    <property type="entry name" value="Peptidase_S9_cat"/>
</dbReference>
<name>A0A437P0J4_9HYPH</name>
<dbReference type="EMBL" id="SACP01000019">
    <property type="protein sequence ID" value="RVU15780.1"/>
    <property type="molecule type" value="Genomic_DNA"/>
</dbReference>
<comment type="caution">
    <text evidence="7">The sequence shown here is derived from an EMBL/GenBank/DDBJ whole genome shotgun (WGS) entry which is preliminary data.</text>
</comment>
<dbReference type="Pfam" id="PF00326">
    <property type="entry name" value="Peptidase_S9"/>
    <property type="match status" value="1"/>
</dbReference>
<evidence type="ECO:0000256" key="1">
    <source>
        <dbReference type="ARBA" id="ARBA00005228"/>
    </source>
</evidence>
<dbReference type="OrthoDB" id="9801421at2"/>
<evidence type="ECO:0000259" key="5">
    <source>
        <dbReference type="Pfam" id="PF00326"/>
    </source>
</evidence>
<evidence type="ECO:0000313" key="8">
    <source>
        <dbReference type="Proteomes" id="UP000286997"/>
    </source>
</evidence>
<dbReference type="InterPro" id="IPR002470">
    <property type="entry name" value="Peptidase_S9A"/>
</dbReference>
<dbReference type="Gene3D" id="2.130.10.120">
    <property type="entry name" value="Prolyl oligopeptidase, N-terminal domain"/>
    <property type="match status" value="1"/>
</dbReference>
<dbReference type="PRINTS" id="PR00862">
    <property type="entry name" value="PROLIGOPTASE"/>
</dbReference>
<dbReference type="Pfam" id="PF02897">
    <property type="entry name" value="Peptidase_S9_N"/>
    <property type="match status" value="1"/>
</dbReference>
<feature type="domain" description="Peptidase S9A N-terminal" evidence="6">
    <location>
        <begin position="17"/>
        <end position="430"/>
    </location>
</feature>
<proteinExistence type="inferred from homology"/>
<gene>
    <name evidence="7" type="ORF">EOE48_18465</name>
</gene>
<evidence type="ECO:0000313" key="7">
    <source>
        <dbReference type="EMBL" id="RVU15780.1"/>
    </source>
</evidence>
<dbReference type="PANTHER" id="PTHR11757:SF19">
    <property type="entry name" value="PROLYL ENDOPEPTIDASE-LIKE"/>
    <property type="match status" value="1"/>
</dbReference>
<dbReference type="AlphaFoldDB" id="A0A437P0J4"/>
<accession>A0A437P0J4</accession>
<comment type="similarity">
    <text evidence="1">Belongs to the peptidase S9A family.</text>
</comment>
<evidence type="ECO:0000256" key="3">
    <source>
        <dbReference type="ARBA" id="ARBA00022801"/>
    </source>
</evidence>
<evidence type="ECO:0000256" key="4">
    <source>
        <dbReference type="ARBA" id="ARBA00022825"/>
    </source>
</evidence>
<protein>
    <submittedName>
        <fullName evidence="7">S9 family peptidase</fullName>
    </submittedName>
</protein>
<feature type="domain" description="Peptidase S9 prolyl oligopeptidase catalytic" evidence="5">
    <location>
        <begin position="491"/>
        <end position="706"/>
    </location>
</feature>